<feature type="transmembrane region" description="Helical" evidence="7">
    <location>
        <begin position="77"/>
        <end position="97"/>
    </location>
</feature>
<dbReference type="PANTHER" id="PTHR43266:SF9">
    <property type="entry name" value="PERMEASE, MAJOR FACILITATOR SUPERFAMILY-RELATED"/>
    <property type="match status" value="1"/>
</dbReference>
<sequence>MNMALFKNKNFSLFVFGQATSIFGDIFLNIALSLYVLNLTGSAEQFAAILALGVIPQILLGPFAGTIVDRLDKKKTIIFLDIIRCIYLLVLLLVTRGELQLNTIYITVLFFSLCDIFFGPSFITIFPLIMKKEELVDGNALKNTVMEGTRIAAPVLGAFIFGRYGLMIVIFVDALTYLISALSELFMKLPLLQKNSEAGRFMDEVWDGFKVFLKDIRITSLVANGILSHVFLFPFFLVGFPYLLIQIFAVSEVAYGTVQSIMPVGFILSVGLVSLTKNKLNQAESINFAIVGMLLSVLFVGLLIIPSFVALLKTSSLLTVIFFSFINFIMFLSFGYYGVYFVSFYQSNIPNQLLGRFGSILIMLFAAGRFIGFKIYGYLFNQEVFLYPIAVLAIGMILKLIVHIPFMIKERKIQDISNDLVKDI</sequence>
<keyword evidence="4 7" id="KW-0812">Transmembrane</keyword>
<feature type="transmembrane region" description="Helical" evidence="7">
    <location>
        <begin position="317"/>
        <end position="341"/>
    </location>
</feature>
<feature type="transmembrane region" description="Helical" evidence="7">
    <location>
        <begin position="46"/>
        <end position="65"/>
    </location>
</feature>
<organism evidence="8 9">
    <name type="scientific">Alkaliphilus peptidifermentans DSM 18978</name>
    <dbReference type="NCBI Taxonomy" id="1120976"/>
    <lineage>
        <taxon>Bacteria</taxon>
        <taxon>Bacillati</taxon>
        <taxon>Bacillota</taxon>
        <taxon>Clostridia</taxon>
        <taxon>Peptostreptococcales</taxon>
        <taxon>Natronincolaceae</taxon>
        <taxon>Alkaliphilus</taxon>
    </lineage>
</organism>
<feature type="transmembrane region" description="Helical" evidence="7">
    <location>
        <begin position="353"/>
        <end position="372"/>
    </location>
</feature>
<dbReference type="OrthoDB" id="9775268at2"/>
<evidence type="ECO:0000256" key="1">
    <source>
        <dbReference type="ARBA" id="ARBA00004651"/>
    </source>
</evidence>
<feature type="transmembrane region" description="Helical" evidence="7">
    <location>
        <begin position="257"/>
        <end position="276"/>
    </location>
</feature>
<evidence type="ECO:0000256" key="3">
    <source>
        <dbReference type="ARBA" id="ARBA00022475"/>
    </source>
</evidence>
<dbReference type="Gene3D" id="1.20.1250.20">
    <property type="entry name" value="MFS general substrate transporter like domains"/>
    <property type="match status" value="1"/>
</dbReference>
<dbReference type="InterPro" id="IPR036259">
    <property type="entry name" value="MFS_trans_sf"/>
</dbReference>
<keyword evidence="3" id="KW-1003">Cell membrane</keyword>
<evidence type="ECO:0000256" key="4">
    <source>
        <dbReference type="ARBA" id="ARBA00022692"/>
    </source>
</evidence>
<keyword evidence="6 7" id="KW-0472">Membrane</keyword>
<feature type="transmembrane region" description="Helical" evidence="7">
    <location>
        <begin position="103"/>
        <end position="130"/>
    </location>
</feature>
<gene>
    <name evidence="8" type="ORF">SAMN03080606_04118</name>
</gene>
<dbReference type="SUPFAM" id="SSF103473">
    <property type="entry name" value="MFS general substrate transporter"/>
    <property type="match status" value="1"/>
</dbReference>
<dbReference type="InterPro" id="IPR011701">
    <property type="entry name" value="MFS"/>
</dbReference>
<evidence type="ECO:0000313" key="9">
    <source>
        <dbReference type="Proteomes" id="UP000198636"/>
    </source>
</evidence>
<dbReference type="CDD" id="cd06173">
    <property type="entry name" value="MFS_MefA_like"/>
    <property type="match status" value="1"/>
</dbReference>
<dbReference type="STRING" id="1120976.SAMN03080606_04118"/>
<keyword evidence="2" id="KW-0813">Transport</keyword>
<dbReference type="GO" id="GO:0022857">
    <property type="term" value="F:transmembrane transporter activity"/>
    <property type="evidence" value="ECO:0007669"/>
    <property type="project" value="InterPro"/>
</dbReference>
<dbReference type="AlphaFoldDB" id="A0A1G5L841"/>
<comment type="subcellular location">
    <subcellularLocation>
        <location evidence="1">Cell membrane</location>
        <topology evidence="1">Multi-pass membrane protein</topology>
    </subcellularLocation>
</comment>
<dbReference type="GO" id="GO:0005886">
    <property type="term" value="C:plasma membrane"/>
    <property type="evidence" value="ECO:0007669"/>
    <property type="project" value="UniProtKB-SubCell"/>
</dbReference>
<dbReference type="Proteomes" id="UP000198636">
    <property type="component" value="Unassembled WGS sequence"/>
</dbReference>
<proteinExistence type="predicted"/>
<dbReference type="RefSeq" id="WP_091547385.1">
    <property type="nucleotide sequence ID" value="NZ_FMUS01000041.1"/>
</dbReference>
<evidence type="ECO:0000256" key="2">
    <source>
        <dbReference type="ARBA" id="ARBA00022448"/>
    </source>
</evidence>
<evidence type="ECO:0000256" key="7">
    <source>
        <dbReference type="SAM" id="Phobius"/>
    </source>
</evidence>
<dbReference type="PANTHER" id="PTHR43266">
    <property type="entry name" value="MACROLIDE-EFFLUX PROTEIN"/>
    <property type="match status" value="1"/>
</dbReference>
<evidence type="ECO:0000313" key="8">
    <source>
        <dbReference type="EMBL" id="SCZ08440.1"/>
    </source>
</evidence>
<feature type="transmembrane region" description="Helical" evidence="7">
    <location>
        <begin position="384"/>
        <end position="402"/>
    </location>
</feature>
<feature type="transmembrane region" description="Helical" evidence="7">
    <location>
        <begin position="151"/>
        <end position="169"/>
    </location>
</feature>
<keyword evidence="5 7" id="KW-1133">Transmembrane helix</keyword>
<keyword evidence="9" id="KW-1185">Reference proteome</keyword>
<accession>A0A1G5L841</accession>
<feature type="transmembrane region" description="Helical" evidence="7">
    <location>
        <begin position="12"/>
        <end position="34"/>
    </location>
</feature>
<feature type="transmembrane region" description="Helical" evidence="7">
    <location>
        <begin position="221"/>
        <end position="245"/>
    </location>
</feature>
<evidence type="ECO:0000256" key="6">
    <source>
        <dbReference type="ARBA" id="ARBA00023136"/>
    </source>
</evidence>
<feature type="transmembrane region" description="Helical" evidence="7">
    <location>
        <begin position="288"/>
        <end position="311"/>
    </location>
</feature>
<evidence type="ECO:0000256" key="5">
    <source>
        <dbReference type="ARBA" id="ARBA00022989"/>
    </source>
</evidence>
<protein>
    <submittedName>
        <fullName evidence="8">Major Facilitator Superfamily protein</fullName>
    </submittedName>
</protein>
<dbReference type="EMBL" id="FMUS01000041">
    <property type="protein sequence ID" value="SCZ08440.1"/>
    <property type="molecule type" value="Genomic_DNA"/>
</dbReference>
<dbReference type="Pfam" id="PF07690">
    <property type="entry name" value="MFS_1"/>
    <property type="match status" value="1"/>
</dbReference>
<name>A0A1G5L841_9FIRM</name>
<reference evidence="8 9" key="1">
    <citation type="submission" date="2016-10" db="EMBL/GenBank/DDBJ databases">
        <authorList>
            <person name="de Groot N.N."/>
        </authorList>
    </citation>
    <scope>NUCLEOTIDE SEQUENCE [LARGE SCALE GENOMIC DNA]</scope>
    <source>
        <strain evidence="8 9">DSM 18978</strain>
    </source>
</reference>